<dbReference type="Proteomes" id="UP000265520">
    <property type="component" value="Unassembled WGS sequence"/>
</dbReference>
<evidence type="ECO:0000313" key="3">
    <source>
        <dbReference type="Proteomes" id="UP000265520"/>
    </source>
</evidence>
<feature type="non-terminal residue" evidence="2">
    <location>
        <position position="1"/>
    </location>
</feature>
<protein>
    <submittedName>
        <fullName evidence="2">Uncharacterized protein</fullName>
    </submittedName>
</protein>
<feature type="region of interest" description="Disordered" evidence="1">
    <location>
        <begin position="1"/>
        <end position="41"/>
    </location>
</feature>
<feature type="compositionally biased region" description="Polar residues" evidence="1">
    <location>
        <begin position="1"/>
        <end position="10"/>
    </location>
</feature>
<feature type="compositionally biased region" description="Basic and acidic residues" evidence="1">
    <location>
        <begin position="24"/>
        <end position="41"/>
    </location>
</feature>
<evidence type="ECO:0000313" key="2">
    <source>
        <dbReference type="EMBL" id="MCI61089.1"/>
    </source>
</evidence>
<sequence length="41" mass="4311">TVRPSSSHPNSLGGGEQVGTTGRSGEEEVQRQRAVDGTTER</sequence>
<organism evidence="2 3">
    <name type="scientific">Trifolium medium</name>
    <dbReference type="NCBI Taxonomy" id="97028"/>
    <lineage>
        <taxon>Eukaryota</taxon>
        <taxon>Viridiplantae</taxon>
        <taxon>Streptophyta</taxon>
        <taxon>Embryophyta</taxon>
        <taxon>Tracheophyta</taxon>
        <taxon>Spermatophyta</taxon>
        <taxon>Magnoliopsida</taxon>
        <taxon>eudicotyledons</taxon>
        <taxon>Gunneridae</taxon>
        <taxon>Pentapetalae</taxon>
        <taxon>rosids</taxon>
        <taxon>fabids</taxon>
        <taxon>Fabales</taxon>
        <taxon>Fabaceae</taxon>
        <taxon>Papilionoideae</taxon>
        <taxon>50 kb inversion clade</taxon>
        <taxon>NPAAA clade</taxon>
        <taxon>Hologalegina</taxon>
        <taxon>IRL clade</taxon>
        <taxon>Trifolieae</taxon>
        <taxon>Trifolium</taxon>
    </lineage>
</organism>
<keyword evidence="3" id="KW-1185">Reference proteome</keyword>
<accession>A0A392TIV4</accession>
<dbReference type="AlphaFoldDB" id="A0A392TIV4"/>
<name>A0A392TIV4_9FABA</name>
<reference evidence="2 3" key="1">
    <citation type="journal article" date="2018" name="Front. Plant Sci.">
        <title>Red Clover (Trifolium pratense) and Zigzag Clover (T. medium) - A Picture of Genomic Similarities and Differences.</title>
        <authorList>
            <person name="Dluhosova J."/>
            <person name="Istvanek J."/>
            <person name="Nedelnik J."/>
            <person name="Repkova J."/>
        </authorList>
    </citation>
    <scope>NUCLEOTIDE SEQUENCE [LARGE SCALE GENOMIC DNA]</scope>
    <source>
        <strain evidence="3">cv. 10/8</strain>
        <tissue evidence="2">Leaf</tissue>
    </source>
</reference>
<comment type="caution">
    <text evidence="2">The sequence shown here is derived from an EMBL/GenBank/DDBJ whole genome shotgun (WGS) entry which is preliminary data.</text>
</comment>
<proteinExistence type="predicted"/>
<evidence type="ECO:0000256" key="1">
    <source>
        <dbReference type="SAM" id="MobiDB-lite"/>
    </source>
</evidence>
<dbReference type="EMBL" id="LXQA010593411">
    <property type="protein sequence ID" value="MCI61089.1"/>
    <property type="molecule type" value="Genomic_DNA"/>
</dbReference>